<dbReference type="Gene3D" id="1.10.1020.10">
    <property type="entry name" value="Adenine-specific Methyltransferase, Domain 2"/>
    <property type="match status" value="1"/>
</dbReference>
<dbReference type="PANTHER" id="PTHR30481:SF3">
    <property type="entry name" value="DNA ADENINE METHYLASE"/>
    <property type="match status" value="1"/>
</dbReference>
<dbReference type="PRINTS" id="PR00505">
    <property type="entry name" value="D12N6MTFRASE"/>
</dbReference>
<evidence type="ECO:0000313" key="9">
    <source>
        <dbReference type="EMBL" id="QDT24337.1"/>
    </source>
</evidence>
<dbReference type="GO" id="GO:0009307">
    <property type="term" value="P:DNA restriction-modification system"/>
    <property type="evidence" value="ECO:0007669"/>
    <property type="project" value="InterPro"/>
</dbReference>
<reference evidence="9 10" key="1">
    <citation type="submission" date="2019-02" db="EMBL/GenBank/DDBJ databases">
        <title>Deep-cultivation of Planctomycetes and their phenomic and genomic characterization uncovers novel biology.</title>
        <authorList>
            <person name="Wiegand S."/>
            <person name="Jogler M."/>
            <person name="Boedeker C."/>
            <person name="Pinto D."/>
            <person name="Vollmers J."/>
            <person name="Rivas-Marin E."/>
            <person name="Kohn T."/>
            <person name="Peeters S.H."/>
            <person name="Heuer A."/>
            <person name="Rast P."/>
            <person name="Oberbeckmann S."/>
            <person name="Bunk B."/>
            <person name="Jeske O."/>
            <person name="Meyerdierks A."/>
            <person name="Storesund J.E."/>
            <person name="Kallscheuer N."/>
            <person name="Luecker S."/>
            <person name="Lage O.M."/>
            <person name="Pohl T."/>
            <person name="Merkel B.J."/>
            <person name="Hornburger P."/>
            <person name="Mueller R.-W."/>
            <person name="Bruemmer F."/>
            <person name="Labrenz M."/>
            <person name="Spormann A.M."/>
            <person name="Op den Camp H."/>
            <person name="Overmann J."/>
            <person name="Amann R."/>
            <person name="Jetten M.S.M."/>
            <person name="Mascher T."/>
            <person name="Medema M.H."/>
            <person name="Devos D.P."/>
            <person name="Kaster A.-K."/>
            <person name="Ovreas L."/>
            <person name="Rohde M."/>
            <person name="Galperin M.Y."/>
            <person name="Jogler C."/>
        </authorList>
    </citation>
    <scope>NUCLEOTIDE SEQUENCE [LARGE SCALE GENOMIC DNA]</scope>
    <source>
        <strain evidence="9 10">HG66A1</strain>
    </source>
</reference>
<dbReference type="Pfam" id="PF02086">
    <property type="entry name" value="MethyltransfD12"/>
    <property type="match status" value="1"/>
</dbReference>
<dbReference type="NCBIfam" id="TIGR00571">
    <property type="entry name" value="dam"/>
    <property type="match status" value="1"/>
</dbReference>
<comment type="catalytic activity">
    <reaction evidence="6 7">
        <text>a 2'-deoxyadenosine in DNA + S-adenosyl-L-methionine = an N(6)-methyl-2'-deoxyadenosine in DNA + S-adenosyl-L-homocysteine + H(+)</text>
        <dbReference type="Rhea" id="RHEA:15197"/>
        <dbReference type="Rhea" id="RHEA-COMP:12418"/>
        <dbReference type="Rhea" id="RHEA-COMP:12419"/>
        <dbReference type="ChEBI" id="CHEBI:15378"/>
        <dbReference type="ChEBI" id="CHEBI:57856"/>
        <dbReference type="ChEBI" id="CHEBI:59789"/>
        <dbReference type="ChEBI" id="CHEBI:90615"/>
        <dbReference type="ChEBI" id="CHEBI:90616"/>
        <dbReference type="EC" id="2.1.1.72"/>
    </reaction>
</comment>
<dbReference type="EMBL" id="CP036266">
    <property type="protein sequence ID" value="QDT24337.1"/>
    <property type="molecule type" value="Genomic_DNA"/>
</dbReference>
<dbReference type="CDD" id="cd00093">
    <property type="entry name" value="HTH_XRE"/>
    <property type="match status" value="1"/>
</dbReference>
<dbReference type="RefSeq" id="WP_145192929.1">
    <property type="nucleotide sequence ID" value="NZ_CP036266.1"/>
</dbReference>
<protein>
    <recommendedName>
        <fullName evidence="2 7">Site-specific DNA-methyltransferase (adenine-specific)</fullName>
        <ecNumber evidence="2 7">2.1.1.72</ecNumber>
    </recommendedName>
</protein>
<keyword evidence="5 7" id="KW-0949">S-adenosyl-L-methionine</keyword>
<dbReference type="AlphaFoldDB" id="A0A517PY69"/>
<dbReference type="GO" id="GO:0043565">
    <property type="term" value="F:sequence-specific DNA binding"/>
    <property type="evidence" value="ECO:0007669"/>
    <property type="project" value="TreeGrafter"/>
</dbReference>
<dbReference type="InterPro" id="IPR029063">
    <property type="entry name" value="SAM-dependent_MTases_sf"/>
</dbReference>
<dbReference type="OrthoDB" id="9805629at2"/>
<evidence type="ECO:0000256" key="8">
    <source>
        <dbReference type="SAM" id="MobiDB-lite"/>
    </source>
</evidence>
<dbReference type="Gene3D" id="3.40.50.150">
    <property type="entry name" value="Vaccinia Virus protein VP39"/>
    <property type="match status" value="1"/>
</dbReference>
<proteinExistence type="inferred from homology"/>
<evidence type="ECO:0000256" key="7">
    <source>
        <dbReference type="RuleBase" id="RU361257"/>
    </source>
</evidence>
<sequence length="374" mass="43992">MDYEESKLGQREQNNTLEERNGYRRAETFRQNFRSLLESRWLSQREAADQIGVPYKWVRRLCHEGVGRADKRTKAGLQDIASFFGVEVEALWQEKVVSSSIPRPDRSLIRWTGTKRLQAGEIVKRFPNEIATYYEPFLGGGAVLYELLKSDIPVKRFRCSDTCAPLIELWKQIRSDPATLQKRYEVMWNTLRRRGKNYYLEVRDLFNESHDPCDFFFVLRTCRNGFVRFNQKGKFTVGFHHKRNGLPPEEVHALLQDWHRLLMKHDVTFTVRDYREISTRLRDVIYLDPPYVAETEIYSGRFDYGELWTWMERQRCSYLLSLNGFVGSEDRRLAVPNNLYDEELQIDAGIGSLNTNGSIQVTNSLYLRTSKNRG</sequence>
<dbReference type="SUPFAM" id="SSF53335">
    <property type="entry name" value="S-adenosyl-L-methionine-dependent methyltransferases"/>
    <property type="match status" value="1"/>
</dbReference>
<organism evidence="9 10">
    <name type="scientific">Gimesia chilikensis</name>
    <dbReference type="NCBI Taxonomy" id="2605989"/>
    <lineage>
        <taxon>Bacteria</taxon>
        <taxon>Pseudomonadati</taxon>
        <taxon>Planctomycetota</taxon>
        <taxon>Planctomycetia</taxon>
        <taxon>Planctomycetales</taxon>
        <taxon>Planctomycetaceae</taxon>
        <taxon>Gimesia</taxon>
    </lineage>
</organism>
<keyword evidence="4 7" id="KW-0808">Transferase</keyword>
<dbReference type="Proteomes" id="UP000320421">
    <property type="component" value="Chromosome"/>
</dbReference>
<keyword evidence="10" id="KW-1185">Reference proteome</keyword>
<dbReference type="InterPro" id="IPR002052">
    <property type="entry name" value="DNA_methylase_N6_adenine_CS"/>
</dbReference>
<dbReference type="GO" id="GO:0032259">
    <property type="term" value="P:methylation"/>
    <property type="evidence" value="ECO:0007669"/>
    <property type="project" value="UniProtKB-KW"/>
</dbReference>
<dbReference type="GO" id="GO:1904047">
    <property type="term" value="F:S-adenosyl-L-methionine binding"/>
    <property type="evidence" value="ECO:0007669"/>
    <property type="project" value="TreeGrafter"/>
</dbReference>
<dbReference type="InterPro" id="IPR012327">
    <property type="entry name" value="MeTrfase_D12"/>
</dbReference>
<dbReference type="PROSITE" id="PS00092">
    <property type="entry name" value="N6_MTASE"/>
    <property type="match status" value="1"/>
</dbReference>
<dbReference type="EC" id="2.1.1.72" evidence="2 7"/>
<dbReference type="InterPro" id="IPR010982">
    <property type="entry name" value="Lambda_DNA-bd_dom_sf"/>
</dbReference>
<accession>A0A517PY69</accession>
<dbReference type="GO" id="GO:0006298">
    <property type="term" value="P:mismatch repair"/>
    <property type="evidence" value="ECO:0007669"/>
    <property type="project" value="TreeGrafter"/>
</dbReference>
<evidence type="ECO:0000256" key="2">
    <source>
        <dbReference type="ARBA" id="ARBA00011900"/>
    </source>
</evidence>
<dbReference type="PANTHER" id="PTHR30481">
    <property type="entry name" value="DNA ADENINE METHYLASE"/>
    <property type="match status" value="1"/>
</dbReference>
<gene>
    <name evidence="9" type="primary">dpnM</name>
    <name evidence="9" type="ORF">HG66A1_61690</name>
</gene>
<dbReference type="SUPFAM" id="SSF47413">
    <property type="entry name" value="lambda repressor-like DNA-binding domains"/>
    <property type="match status" value="1"/>
</dbReference>
<evidence type="ECO:0000256" key="4">
    <source>
        <dbReference type="ARBA" id="ARBA00022679"/>
    </source>
</evidence>
<evidence type="ECO:0000313" key="10">
    <source>
        <dbReference type="Proteomes" id="UP000320421"/>
    </source>
</evidence>
<evidence type="ECO:0000256" key="5">
    <source>
        <dbReference type="ARBA" id="ARBA00022691"/>
    </source>
</evidence>
<dbReference type="REBASE" id="356408">
    <property type="entry name" value="M.Pba66A1ORF61690P"/>
</dbReference>
<name>A0A517PY69_9PLAN</name>
<dbReference type="GO" id="GO:0009007">
    <property type="term" value="F:site-specific DNA-methyltransferase (adenine-specific) activity"/>
    <property type="evidence" value="ECO:0007669"/>
    <property type="project" value="UniProtKB-UniRule"/>
</dbReference>
<feature type="compositionally biased region" description="Basic and acidic residues" evidence="8">
    <location>
        <begin position="1"/>
        <end position="10"/>
    </location>
</feature>
<dbReference type="InterPro" id="IPR023095">
    <property type="entry name" value="Ade_MeTrfase_dom_2"/>
</dbReference>
<evidence type="ECO:0000256" key="6">
    <source>
        <dbReference type="ARBA" id="ARBA00047942"/>
    </source>
</evidence>
<evidence type="ECO:0000256" key="1">
    <source>
        <dbReference type="ARBA" id="ARBA00006594"/>
    </source>
</evidence>
<feature type="region of interest" description="Disordered" evidence="8">
    <location>
        <begin position="1"/>
        <end position="21"/>
    </location>
</feature>
<comment type="similarity">
    <text evidence="1 7">Belongs to the N(4)/N(6)-methyltransferase family.</text>
</comment>
<keyword evidence="3 7" id="KW-0489">Methyltransferase</keyword>
<dbReference type="InterPro" id="IPR001387">
    <property type="entry name" value="Cro/C1-type_HTH"/>
</dbReference>
<evidence type="ECO:0000256" key="3">
    <source>
        <dbReference type="ARBA" id="ARBA00022603"/>
    </source>
</evidence>